<accession>A0A927CX16</accession>
<dbReference type="EMBL" id="JACXSI010000032">
    <property type="protein sequence ID" value="MBD3109308.1"/>
    <property type="molecule type" value="Genomic_DNA"/>
</dbReference>
<gene>
    <name evidence="2" type="ORF">IEO70_13230</name>
</gene>
<feature type="transmembrane region" description="Helical" evidence="1">
    <location>
        <begin position="46"/>
        <end position="65"/>
    </location>
</feature>
<feature type="transmembrane region" description="Helical" evidence="1">
    <location>
        <begin position="72"/>
        <end position="98"/>
    </location>
</feature>
<dbReference type="Proteomes" id="UP000602076">
    <property type="component" value="Unassembled WGS sequence"/>
</dbReference>
<evidence type="ECO:0000313" key="3">
    <source>
        <dbReference type="Proteomes" id="UP000602076"/>
    </source>
</evidence>
<keyword evidence="1" id="KW-1133">Transmembrane helix</keyword>
<evidence type="ECO:0000313" key="2">
    <source>
        <dbReference type="EMBL" id="MBD3109308.1"/>
    </source>
</evidence>
<name>A0A927CX16_9BACI</name>
<sequence>MSIITKIRLTMIGAFSVLFAGLLTLLQNKWNLTLLLFQLSSKEISSIALIISAICFSALLFSYFSKLKKSKILYALVLMVSGFLLVVFILGCLLNGFITESKYYAFQSPDQQQTLVIEEESFLLAGYGSFYMKEYPLFVKRVQDYSTDDGYRPFQLDDAHIKWHEDNVTIEYGNGLGDRDKAIVHFE</sequence>
<keyword evidence="1" id="KW-0472">Membrane</keyword>
<feature type="transmembrane region" description="Helical" evidence="1">
    <location>
        <begin position="7"/>
        <end position="26"/>
    </location>
</feature>
<dbReference type="AlphaFoldDB" id="A0A927CX16"/>
<comment type="caution">
    <text evidence="2">The sequence shown here is derived from an EMBL/GenBank/DDBJ whole genome shotgun (WGS) entry which is preliminary data.</text>
</comment>
<keyword evidence="3" id="KW-1185">Reference proteome</keyword>
<dbReference type="RefSeq" id="WP_190998845.1">
    <property type="nucleotide sequence ID" value="NZ_JACXSI010000032.1"/>
</dbReference>
<reference evidence="2" key="1">
    <citation type="submission" date="2020-09" db="EMBL/GenBank/DDBJ databases">
        <title>Bacillus faecalis sp. nov., a moderately halophilic bacterium isolated from cow faeces.</title>
        <authorList>
            <person name="Jiang L."/>
            <person name="Lee J."/>
        </authorList>
    </citation>
    <scope>NUCLEOTIDE SEQUENCE</scope>
    <source>
        <strain evidence="2">AGMB 02131</strain>
    </source>
</reference>
<proteinExistence type="predicted"/>
<organism evidence="2 3">
    <name type="scientific">Peribacillus faecalis</name>
    <dbReference type="NCBI Taxonomy" id="2772559"/>
    <lineage>
        <taxon>Bacteria</taxon>
        <taxon>Bacillati</taxon>
        <taxon>Bacillota</taxon>
        <taxon>Bacilli</taxon>
        <taxon>Bacillales</taxon>
        <taxon>Bacillaceae</taxon>
        <taxon>Peribacillus</taxon>
    </lineage>
</organism>
<protein>
    <submittedName>
        <fullName evidence="2">Uncharacterized protein</fullName>
    </submittedName>
</protein>
<keyword evidence="1" id="KW-0812">Transmembrane</keyword>
<evidence type="ECO:0000256" key="1">
    <source>
        <dbReference type="SAM" id="Phobius"/>
    </source>
</evidence>